<dbReference type="VEuPathDB" id="TriTrypDB:C3747_384g1"/>
<evidence type="ECO:0000313" key="2">
    <source>
        <dbReference type="Proteomes" id="UP000246078"/>
    </source>
</evidence>
<dbReference type="Proteomes" id="UP000246078">
    <property type="component" value="Unassembled WGS sequence"/>
</dbReference>
<dbReference type="VEuPathDB" id="TriTrypDB:BCY84_19168"/>
<comment type="caution">
    <text evidence="1">The sequence shown here is derived from an EMBL/GenBank/DDBJ whole genome shotgun (WGS) entry which is preliminary data.</text>
</comment>
<dbReference type="VEuPathDB" id="TriTrypDB:TcCLB.506201.160"/>
<accession>A0A2V2V0P6</accession>
<dbReference type="OrthoDB" id="245160at2759"/>
<dbReference type="VEuPathDB" id="TriTrypDB:TcBrA4_0121740"/>
<dbReference type="VEuPathDB" id="TriTrypDB:TcCL_NonESM02307"/>
<dbReference type="AlphaFoldDB" id="A0A2V2V0P6"/>
<reference evidence="1 2" key="1">
    <citation type="journal article" date="2018" name="Microb. Genom.">
        <title>Expanding an expanded genome: long-read sequencing of Trypanosoma cruzi.</title>
        <authorList>
            <person name="Berna L."/>
            <person name="Rodriguez M."/>
            <person name="Chiribao M.L."/>
            <person name="Parodi-Talice A."/>
            <person name="Pita S."/>
            <person name="Rijo G."/>
            <person name="Alvarez-Valin F."/>
            <person name="Robello C."/>
        </authorList>
    </citation>
    <scope>NUCLEOTIDE SEQUENCE [LARGE SCALE GENOMIC DNA]</scope>
    <source>
        <strain evidence="1 2">TCC</strain>
    </source>
</reference>
<dbReference type="EMBL" id="PRFC01000384">
    <property type="protein sequence ID" value="PWU89821.1"/>
    <property type="molecule type" value="Genomic_DNA"/>
</dbReference>
<proteinExistence type="predicted"/>
<sequence>MFVGRWVYNKGQTVGCLSHLALRQKHDDNEADAVANTLYGCVLFLKDDVVNCFAGGGGEIVSVATEGDLMNTVLQWARGGRGLCGEVPEVTAPGASLPFYSTSSGPWFVIERCVGDPCSFGVIAGFVCRYVHNGDDVDGVGGCNLDQESCGNGFLWEWGELINCTTISQLSLYLDSLPLKSVK</sequence>
<name>A0A2V2V0P6_TRYCR</name>
<protein>
    <submittedName>
        <fullName evidence="1">Uncharacterized protein</fullName>
    </submittedName>
</protein>
<dbReference type="VEuPathDB" id="TriTrypDB:TcG_05526"/>
<dbReference type="VEuPathDB" id="TriTrypDB:TcCLB.509631.150"/>
<dbReference type="VEuPathDB" id="TriTrypDB:C4B63_20g304"/>
<evidence type="ECO:0000313" key="1">
    <source>
        <dbReference type="EMBL" id="PWU89821.1"/>
    </source>
</evidence>
<dbReference type="OMA" id="WEWGELA"/>
<organism evidence="1 2">
    <name type="scientific">Trypanosoma cruzi</name>
    <dbReference type="NCBI Taxonomy" id="5693"/>
    <lineage>
        <taxon>Eukaryota</taxon>
        <taxon>Discoba</taxon>
        <taxon>Euglenozoa</taxon>
        <taxon>Kinetoplastea</taxon>
        <taxon>Metakinetoplastina</taxon>
        <taxon>Trypanosomatida</taxon>
        <taxon>Trypanosomatidae</taxon>
        <taxon>Trypanosoma</taxon>
        <taxon>Schizotrypanum</taxon>
    </lineage>
</organism>
<gene>
    <name evidence="1" type="ORF">C3747_384g1</name>
</gene>